<feature type="transmembrane region" description="Helical" evidence="1">
    <location>
        <begin position="7"/>
        <end position="28"/>
    </location>
</feature>
<evidence type="ECO:0000256" key="1">
    <source>
        <dbReference type="SAM" id="Phobius"/>
    </source>
</evidence>
<feature type="transmembrane region" description="Helical" evidence="1">
    <location>
        <begin position="34"/>
        <end position="55"/>
    </location>
</feature>
<sequence>MARHSILMYAFSVLFQFFHLFICIYYLVPLFFVATFVLGTLYSEIFLNYVALLLLV</sequence>
<keyword evidence="1" id="KW-0472">Membrane</keyword>
<keyword evidence="1" id="KW-1133">Transmembrane helix</keyword>
<name>A0A0A8YSI4_ARUDO</name>
<reference evidence="2" key="2">
    <citation type="journal article" date="2015" name="Data Brief">
        <title>Shoot transcriptome of the giant reed, Arundo donax.</title>
        <authorList>
            <person name="Barrero R.A."/>
            <person name="Guerrero F.D."/>
            <person name="Moolhuijzen P."/>
            <person name="Goolsby J.A."/>
            <person name="Tidwell J."/>
            <person name="Bellgard S.E."/>
            <person name="Bellgard M.I."/>
        </authorList>
    </citation>
    <scope>NUCLEOTIDE SEQUENCE</scope>
    <source>
        <tissue evidence="2">Shoot tissue taken approximately 20 cm above the soil surface</tissue>
    </source>
</reference>
<reference evidence="2" key="1">
    <citation type="submission" date="2014-09" db="EMBL/GenBank/DDBJ databases">
        <authorList>
            <person name="Magalhaes I.L.F."/>
            <person name="Oliveira U."/>
            <person name="Santos F.R."/>
            <person name="Vidigal T.H.D.A."/>
            <person name="Brescovit A.D."/>
            <person name="Santos A.J."/>
        </authorList>
    </citation>
    <scope>NUCLEOTIDE SEQUENCE</scope>
    <source>
        <tissue evidence="2">Shoot tissue taken approximately 20 cm above the soil surface</tissue>
    </source>
</reference>
<accession>A0A0A8YSI4</accession>
<organism evidence="2">
    <name type="scientific">Arundo donax</name>
    <name type="common">Giant reed</name>
    <name type="synonym">Donax arundinaceus</name>
    <dbReference type="NCBI Taxonomy" id="35708"/>
    <lineage>
        <taxon>Eukaryota</taxon>
        <taxon>Viridiplantae</taxon>
        <taxon>Streptophyta</taxon>
        <taxon>Embryophyta</taxon>
        <taxon>Tracheophyta</taxon>
        <taxon>Spermatophyta</taxon>
        <taxon>Magnoliopsida</taxon>
        <taxon>Liliopsida</taxon>
        <taxon>Poales</taxon>
        <taxon>Poaceae</taxon>
        <taxon>PACMAD clade</taxon>
        <taxon>Arundinoideae</taxon>
        <taxon>Arundineae</taxon>
        <taxon>Arundo</taxon>
    </lineage>
</organism>
<dbReference type="EMBL" id="GBRH01267936">
    <property type="protein sequence ID" value="JAD29959.1"/>
    <property type="molecule type" value="Transcribed_RNA"/>
</dbReference>
<proteinExistence type="predicted"/>
<protein>
    <submittedName>
        <fullName evidence="2">Uncharacterized protein</fullName>
    </submittedName>
</protein>
<evidence type="ECO:0000313" key="2">
    <source>
        <dbReference type="EMBL" id="JAD29959.1"/>
    </source>
</evidence>
<keyword evidence="1" id="KW-0812">Transmembrane</keyword>
<dbReference type="AlphaFoldDB" id="A0A0A8YSI4"/>